<dbReference type="InterPro" id="IPR017452">
    <property type="entry name" value="GPCR_Rhodpsn_7TM"/>
</dbReference>
<keyword evidence="8" id="KW-0675">Receptor</keyword>
<sequence>NETEVSEFILLGLTDIQGLQHFFFISFLLLYLTSLLGNGAIVTMVISEPRLHTPMYFFLGNLSCLDIFYSTVTVPKMLTGF</sequence>
<evidence type="ECO:0000256" key="7">
    <source>
        <dbReference type="ARBA" id="ARBA00023136"/>
    </source>
</evidence>
<keyword evidence="4" id="KW-0716">Sensory transduction</keyword>
<proteinExistence type="predicted"/>
<feature type="non-terminal residue" evidence="12">
    <location>
        <position position="81"/>
    </location>
</feature>
<evidence type="ECO:0000256" key="2">
    <source>
        <dbReference type="ARBA" id="ARBA00022475"/>
    </source>
</evidence>
<keyword evidence="13" id="KW-1185">Reference proteome</keyword>
<evidence type="ECO:0000256" key="8">
    <source>
        <dbReference type="ARBA" id="ARBA00023170"/>
    </source>
</evidence>
<evidence type="ECO:0000256" key="6">
    <source>
        <dbReference type="ARBA" id="ARBA00023040"/>
    </source>
</evidence>
<keyword evidence="5 10" id="KW-1133">Transmembrane helix</keyword>
<dbReference type="InterPro" id="IPR000725">
    <property type="entry name" value="Olfact_rcpt"/>
</dbReference>
<dbReference type="PROSITE" id="PS50262">
    <property type="entry name" value="G_PROTEIN_RECEP_F1_2"/>
    <property type="match status" value="1"/>
</dbReference>
<keyword evidence="3 10" id="KW-0812">Transmembrane</keyword>
<feature type="non-terminal residue" evidence="12">
    <location>
        <position position="1"/>
    </location>
</feature>
<keyword evidence="7 10" id="KW-0472">Membrane</keyword>
<dbReference type="Pfam" id="PF13853">
    <property type="entry name" value="7tm_4"/>
    <property type="match status" value="1"/>
</dbReference>
<accession>A0A7L2I4I5</accession>
<organism evidence="12 13">
    <name type="scientific">Sagittarius serpentarius</name>
    <name type="common">Secretary bird</name>
    <dbReference type="NCBI Taxonomy" id="56258"/>
    <lineage>
        <taxon>Eukaryota</taxon>
        <taxon>Metazoa</taxon>
        <taxon>Chordata</taxon>
        <taxon>Craniata</taxon>
        <taxon>Vertebrata</taxon>
        <taxon>Euteleostomi</taxon>
        <taxon>Archelosauria</taxon>
        <taxon>Archosauria</taxon>
        <taxon>Dinosauria</taxon>
        <taxon>Saurischia</taxon>
        <taxon>Theropoda</taxon>
        <taxon>Coelurosauria</taxon>
        <taxon>Aves</taxon>
        <taxon>Neognathae</taxon>
        <taxon>Neoaves</taxon>
        <taxon>Telluraves</taxon>
        <taxon>Accipitrimorphae</taxon>
        <taxon>Accipitriformes</taxon>
        <taxon>Sagittariidae</taxon>
        <taxon>Sagittarius</taxon>
    </lineage>
</organism>
<evidence type="ECO:0000256" key="1">
    <source>
        <dbReference type="ARBA" id="ARBA00004651"/>
    </source>
</evidence>
<dbReference type="GO" id="GO:0005886">
    <property type="term" value="C:plasma membrane"/>
    <property type="evidence" value="ECO:0007669"/>
    <property type="project" value="UniProtKB-SubCell"/>
</dbReference>
<evidence type="ECO:0000259" key="11">
    <source>
        <dbReference type="PROSITE" id="PS50262"/>
    </source>
</evidence>
<comment type="subcellular location">
    <subcellularLocation>
        <location evidence="1">Cell membrane</location>
        <topology evidence="1">Multi-pass membrane protein</topology>
    </subcellularLocation>
</comment>
<evidence type="ECO:0000256" key="3">
    <source>
        <dbReference type="ARBA" id="ARBA00022692"/>
    </source>
</evidence>
<dbReference type="EMBL" id="VWYJ01060988">
    <property type="protein sequence ID" value="NXR05575.1"/>
    <property type="molecule type" value="Genomic_DNA"/>
</dbReference>
<evidence type="ECO:0000256" key="5">
    <source>
        <dbReference type="ARBA" id="ARBA00022989"/>
    </source>
</evidence>
<feature type="transmembrane region" description="Helical" evidence="10">
    <location>
        <begin position="22"/>
        <end position="46"/>
    </location>
</feature>
<dbReference type="PANTHER" id="PTHR26452">
    <property type="entry name" value="OLFACTORY RECEPTOR"/>
    <property type="match status" value="1"/>
</dbReference>
<dbReference type="AlphaFoldDB" id="A0A7L2I4I5"/>
<protein>
    <submittedName>
        <fullName evidence="12">O12D1 protein</fullName>
    </submittedName>
</protein>
<reference evidence="12 13" key="1">
    <citation type="submission" date="2019-09" db="EMBL/GenBank/DDBJ databases">
        <title>Bird 10,000 Genomes (B10K) Project - Family phase.</title>
        <authorList>
            <person name="Zhang G."/>
        </authorList>
    </citation>
    <scope>NUCLEOTIDE SEQUENCE [LARGE SCALE GENOMIC DNA]</scope>
    <source>
        <strain evidence="12">B10K-DU-011-38</strain>
        <tissue evidence="12">Muscle</tissue>
    </source>
</reference>
<dbReference type="SUPFAM" id="SSF81321">
    <property type="entry name" value="Family A G protein-coupled receptor-like"/>
    <property type="match status" value="1"/>
</dbReference>
<evidence type="ECO:0000256" key="10">
    <source>
        <dbReference type="SAM" id="Phobius"/>
    </source>
</evidence>
<keyword evidence="6" id="KW-0297">G-protein coupled receptor</keyword>
<dbReference type="Proteomes" id="UP000539599">
    <property type="component" value="Unassembled WGS sequence"/>
</dbReference>
<dbReference type="InterPro" id="IPR050516">
    <property type="entry name" value="Olfactory_GPCR"/>
</dbReference>
<keyword evidence="9" id="KW-0807">Transducer</keyword>
<gene>
    <name evidence="12" type="primary">Or12d1</name>
    <name evidence="12" type="ORF">SAGSER_R14304</name>
</gene>
<dbReference type="Gene3D" id="1.20.1070.10">
    <property type="entry name" value="Rhodopsin 7-helix transmembrane proteins"/>
    <property type="match status" value="1"/>
</dbReference>
<name>A0A7L2I4I5_SAGSE</name>
<comment type="caution">
    <text evidence="12">The sequence shown here is derived from an EMBL/GenBank/DDBJ whole genome shotgun (WGS) entry which is preliminary data.</text>
</comment>
<evidence type="ECO:0000256" key="4">
    <source>
        <dbReference type="ARBA" id="ARBA00022725"/>
    </source>
</evidence>
<feature type="transmembrane region" description="Helical" evidence="10">
    <location>
        <begin position="53"/>
        <end position="72"/>
    </location>
</feature>
<evidence type="ECO:0000313" key="13">
    <source>
        <dbReference type="Proteomes" id="UP000539599"/>
    </source>
</evidence>
<feature type="domain" description="G-protein coupled receptors family 1 profile" evidence="11">
    <location>
        <begin position="37"/>
        <end position="81"/>
    </location>
</feature>
<evidence type="ECO:0000256" key="9">
    <source>
        <dbReference type="ARBA" id="ARBA00023224"/>
    </source>
</evidence>
<dbReference type="GO" id="GO:0004930">
    <property type="term" value="F:G protein-coupled receptor activity"/>
    <property type="evidence" value="ECO:0007669"/>
    <property type="project" value="UniProtKB-KW"/>
</dbReference>
<dbReference type="GO" id="GO:0004984">
    <property type="term" value="F:olfactory receptor activity"/>
    <property type="evidence" value="ECO:0007669"/>
    <property type="project" value="InterPro"/>
</dbReference>
<keyword evidence="4" id="KW-0552">Olfaction</keyword>
<keyword evidence="2" id="KW-1003">Cell membrane</keyword>
<evidence type="ECO:0000313" key="12">
    <source>
        <dbReference type="EMBL" id="NXR05575.1"/>
    </source>
</evidence>